<dbReference type="PROSITE" id="PS50046">
    <property type="entry name" value="PHYTOCHROME_2"/>
    <property type="match status" value="1"/>
</dbReference>
<keyword evidence="18" id="KW-1185">Reference proteome</keyword>
<evidence type="ECO:0000256" key="4">
    <source>
        <dbReference type="ARBA" id="ARBA00022543"/>
    </source>
</evidence>
<keyword evidence="8" id="KW-0547">Nucleotide-binding</keyword>
<dbReference type="InterPro" id="IPR003018">
    <property type="entry name" value="GAF"/>
</dbReference>
<reference evidence="17 18" key="1">
    <citation type="journal article" date="2007" name="Int. J. Syst. Evol. Microbiol.">
        <title>Description of Pelomonas aquatica sp. nov. and Pelomonas puraquae sp. nov., isolated from industrial and haemodialysis water.</title>
        <authorList>
            <person name="Gomila M."/>
            <person name="Bowien B."/>
            <person name="Falsen E."/>
            <person name="Moore E.R."/>
            <person name="Lalucat J."/>
        </authorList>
    </citation>
    <scope>NUCLEOTIDE SEQUENCE [LARGE SCALE GENOMIC DNA]</scope>
    <source>
        <strain evidence="17 18">CCUG 52769</strain>
    </source>
</reference>
<dbReference type="EMBL" id="NISI01000001">
    <property type="protein sequence ID" value="OWR05573.1"/>
    <property type="molecule type" value="Genomic_DNA"/>
</dbReference>
<proteinExistence type="inferred from homology"/>
<keyword evidence="10" id="KW-0067">ATP-binding</keyword>
<dbReference type="InterPro" id="IPR013654">
    <property type="entry name" value="PAS_2"/>
</dbReference>
<dbReference type="Pfam" id="PF08446">
    <property type="entry name" value="PAS_2"/>
    <property type="match status" value="1"/>
</dbReference>
<comment type="catalytic activity">
    <reaction evidence="1">
        <text>ATP + protein L-histidine = ADP + protein N-phospho-L-histidine.</text>
        <dbReference type="EC" id="2.7.13.3"/>
    </reaction>
</comment>
<dbReference type="InterPro" id="IPR001294">
    <property type="entry name" value="Phytochrome"/>
</dbReference>
<dbReference type="InterPro" id="IPR043150">
    <property type="entry name" value="Phytochrome_PHY_sf"/>
</dbReference>
<dbReference type="Proteomes" id="UP000197446">
    <property type="component" value="Unassembled WGS sequence"/>
</dbReference>
<dbReference type="SUPFAM" id="SSF55781">
    <property type="entry name" value="GAF domain-like"/>
    <property type="match status" value="2"/>
</dbReference>
<dbReference type="InterPro" id="IPR003594">
    <property type="entry name" value="HATPase_dom"/>
</dbReference>
<comment type="similarity">
    <text evidence="2">In the N-terminal section; belongs to the phytochrome family.</text>
</comment>
<dbReference type="InterPro" id="IPR036097">
    <property type="entry name" value="HisK_dim/P_sf"/>
</dbReference>
<dbReference type="Pfam" id="PF00512">
    <property type="entry name" value="HisKA"/>
    <property type="match status" value="1"/>
</dbReference>
<dbReference type="AlphaFoldDB" id="A0A254NLS2"/>
<dbReference type="Gene3D" id="3.30.450.40">
    <property type="match status" value="1"/>
</dbReference>
<dbReference type="GO" id="GO:0000155">
    <property type="term" value="F:phosphorelay sensor kinase activity"/>
    <property type="evidence" value="ECO:0007669"/>
    <property type="project" value="InterPro"/>
</dbReference>
<dbReference type="PANTHER" id="PTHR43065">
    <property type="entry name" value="SENSOR HISTIDINE KINASE"/>
    <property type="match status" value="1"/>
</dbReference>
<dbReference type="GO" id="GO:0009584">
    <property type="term" value="P:detection of visible light"/>
    <property type="evidence" value="ECO:0007669"/>
    <property type="project" value="InterPro"/>
</dbReference>
<dbReference type="Pfam" id="PF01590">
    <property type="entry name" value="GAF"/>
    <property type="match status" value="1"/>
</dbReference>
<evidence type="ECO:0000313" key="17">
    <source>
        <dbReference type="EMBL" id="OWR05573.1"/>
    </source>
</evidence>
<evidence type="ECO:0000256" key="11">
    <source>
        <dbReference type="ARBA" id="ARBA00022991"/>
    </source>
</evidence>
<dbReference type="InterPro" id="IPR029016">
    <property type="entry name" value="GAF-like_dom_sf"/>
</dbReference>
<keyword evidence="7" id="KW-0808">Transferase</keyword>
<keyword evidence="4" id="KW-0600">Photoreceptor protein</keyword>
<dbReference type="GO" id="GO:0006355">
    <property type="term" value="P:regulation of DNA-templated transcription"/>
    <property type="evidence" value="ECO:0007669"/>
    <property type="project" value="InterPro"/>
</dbReference>
<dbReference type="CDD" id="cd00082">
    <property type="entry name" value="HisKA"/>
    <property type="match status" value="1"/>
</dbReference>
<evidence type="ECO:0000256" key="9">
    <source>
        <dbReference type="ARBA" id="ARBA00022777"/>
    </source>
</evidence>
<evidence type="ECO:0000259" key="15">
    <source>
        <dbReference type="PROSITE" id="PS50046"/>
    </source>
</evidence>
<evidence type="ECO:0000256" key="14">
    <source>
        <dbReference type="SAM" id="MobiDB-lite"/>
    </source>
</evidence>
<keyword evidence="9" id="KW-0418">Kinase</keyword>
<evidence type="ECO:0000256" key="13">
    <source>
        <dbReference type="ARBA" id="ARBA00023170"/>
    </source>
</evidence>
<evidence type="ECO:0000259" key="16">
    <source>
        <dbReference type="PROSITE" id="PS50109"/>
    </source>
</evidence>
<sequence length="753" mass="82348">MRLPREAVRTRATQPGAEPRAGGLVTPPVDGNFAEPLTLDNCDREPIHIPGAIQPHGALLAFDRAGCLVAMSANANTMLGLALVLGEVPAAGALGADPEIPEAIRQALVLLDRGETMPETREVSIGGQAFDLVVHSYADRVLCEFERHAGSAHRLSRFAQMAYVSMDKLRRQPNIERLLEVAVNEVRAMTGFDRVMAYRFRHDDSGDIVAESRREDLEAFIGRRYPASDIPAQARRLYVLNTVRLIADVGYTPVSLLAAPGHATPLDLSHSVLRSVSPVHVEYLGNMGVFASMSVSIVVAGRLWGMVACHHMAPWHVPHAVRMACDVVAQLIAASVQSFDARERESTVARAAALRADVAAQVAQGHEAVDVLAREAAAIGDSLAADAIFVSQEGRLRAHGSVDEAWAAQLLDRLQVQDQPFVHIHRADALPPAAEPAYSGVLALRFDAARQGWLVALRREQIETIRWGGKPEKVYQHGPFGPRLTPRGSFDEWRETVRGTSVPWSDTLLEIARQLQDSVSRVNADRVLELDRLRSQLWAVLGHDLRDPLHALSMASVALDRQPAAGRITTVIRNSTNRMQRLLRDLQDITRIQNGLGLAIDREDVDLVALLGQLLDDQRATYPDMTVHAALPASLPGRIDPMRFLQMVANLLSNARHHGDGLVRLSLREVQGQVELDIRNASAPIDEELVEGLFDPFKRSAIRNARNPGSMGLGLYIVDQVARAHGGQIRYEPGEGEVIFVLSLPLQPAEQAG</sequence>
<feature type="domain" description="Histidine kinase" evidence="16">
    <location>
        <begin position="540"/>
        <end position="748"/>
    </location>
</feature>
<evidence type="ECO:0000256" key="7">
    <source>
        <dbReference type="ARBA" id="ARBA00022679"/>
    </source>
</evidence>
<evidence type="ECO:0000256" key="5">
    <source>
        <dbReference type="ARBA" id="ARBA00022553"/>
    </source>
</evidence>
<dbReference type="PRINTS" id="PR01033">
    <property type="entry name" value="PHYTOCHROME"/>
</dbReference>
<keyword evidence="13" id="KW-0675">Receptor</keyword>
<organism evidence="17 18">
    <name type="scientific">Roseateles puraquae</name>
    <dbReference type="NCBI Taxonomy" id="431059"/>
    <lineage>
        <taxon>Bacteria</taxon>
        <taxon>Pseudomonadati</taxon>
        <taxon>Pseudomonadota</taxon>
        <taxon>Betaproteobacteria</taxon>
        <taxon>Burkholderiales</taxon>
        <taxon>Sphaerotilaceae</taxon>
        <taxon>Roseateles</taxon>
    </lineage>
</organism>
<dbReference type="GO" id="GO:0009881">
    <property type="term" value="F:photoreceptor activity"/>
    <property type="evidence" value="ECO:0007669"/>
    <property type="project" value="UniProtKB-KW"/>
</dbReference>
<evidence type="ECO:0000256" key="6">
    <source>
        <dbReference type="ARBA" id="ARBA00022606"/>
    </source>
</evidence>
<dbReference type="PROSITE" id="PS50109">
    <property type="entry name" value="HIS_KIN"/>
    <property type="match status" value="1"/>
</dbReference>
<dbReference type="InterPro" id="IPR013515">
    <property type="entry name" value="Phytochrome_cen-reg"/>
</dbReference>
<dbReference type="CDD" id="cd00075">
    <property type="entry name" value="HATPase"/>
    <property type="match status" value="1"/>
</dbReference>
<dbReference type="Gene3D" id="1.10.287.130">
    <property type="match status" value="1"/>
</dbReference>
<evidence type="ECO:0000256" key="8">
    <source>
        <dbReference type="ARBA" id="ARBA00022741"/>
    </source>
</evidence>
<dbReference type="SUPFAM" id="SSF47384">
    <property type="entry name" value="Homodimeric domain of signal transducing histidine kinase"/>
    <property type="match status" value="1"/>
</dbReference>
<evidence type="ECO:0000313" key="18">
    <source>
        <dbReference type="Proteomes" id="UP000197446"/>
    </source>
</evidence>
<comment type="caution">
    <text evidence="17">The sequence shown here is derived from an EMBL/GenBank/DDBJ whole genome shotgun (WGS) entry which is preliminary data.</text>
</comment>
<keyword evidence="6" id="KW-0716">Sensory transduction</keyword>
<dbReference type="InterPro" id="IPR016132">
    <property type="entry name" value="Phyto_chromo_attachment"/>
</dbReference>
<dbReference type="SUPFAM" id="SSF55874">
    <property type="entry name" value="ATPase domain of HSP90 chaperone/DNA topoisomerase II/histidine kinase"/>
    <property type="match status" value="1"/>
</dbReference>
<dbReference type="Gene3D" id="3.30.450.270">
    <property type="match status" value="1"/>
</dbReference>
<protein>
    <recommendedName>
        <fullName evidence="3">histidine kinase</fullName>
        <ecNumber evidence="3">2.7.13.3</ecNumber>
    </recommendedName>
</protein>
<gene>
    <name evidence="17" type="ORF">CDO81_03685</name>
</gene>
<dbReference type="InterPro" id="IPR005467">
    <property type="entry name" value="His_kinase_dom"/>
</dbReference>
<dbReference type="SMART" id="SM00387">
    <property type="entry name" value="HATPase_c"/>
    <property type="match status" value="1"/>
</dbReference>
<evidence type="ECO:0000256" key="1">
    <source>
        <dbReference type="ARBA" id="ARBA00000085"/>
    </source>
</evidence>
<dbReference type="InterPro" id="IPR036890">
    <property type="entry name" value="HATPase_C_sf"/>
</dbReference>
<dbReference type="SMART" id="SM00065">
    <property type="entry name" value="GAF"/>
    <property type="match status" value="1"/>
</dbReference>
<dbReference type="Gene3D" id="3.30.565.10">
    <property type="entry name" value="Histidine kinase-like ATPase, C-terminal domain"/>
    <property type="match status" value="1"/>
</dbReference>
<keyword evidence="12" id="KW-0902">Two-component regulatory system</keyword>
<dbReference type="Gene3D" id="3.30.450.20">
    <property type="entry name" value="PAS domain"/>
    <property type="match status" value="1"/>
</dbReference>
<keyword evidence="11" id="KW-0157">Chromophore</keyword>
<feature type="region of interest" description="Disordered" evidence="14">
    <location>
        <begin position="1"/>
        <end position="29"/>
    </location>
</feature>
<name>A0A254NLS2_9BURK</name>
<keyword evidence="5" id="KW-0597">Phosphoprotein</keyword>
<evidence type="ECO:0000256" key="12">
    <source>
        <dbReference type="ARBA" id="ARBA00023012"/>
    </source>
</evidence>
<dbReference type="GO" id="GO:0005524">
    <property type="term" value="F:ATP binding"/>
    <property type="evidence" value="ECO:0007669"/>
    <property type="project" value="UniProtKB-KW"/>
</dbReference>
<dbReference type="EC" id="2.7.13.3" evidence="3"/>
<dbReference type="PANTHER" id="PTHR43065:SF10">
    <property type="entry name" value="PEROXIDE STRESS-ACTIVATED HISTIDINE KINASE MAK3"/>
    <property type="match status" value="1"/>
</dbReference>
<accession>A0A254NLS2</accession>
<dbReference type="SMART" id="SM00388">
    <property type="entry name" value="HisKA"/>
    <property type="match status" value="1"/>
</dbReference>
<evidence type="ECO:0000256" key="10">
    <source>
        <dbReference type="ARBA" id="ARBA00022840"/>
    </source>
</evidence>
<dbReference type="InterPro" id="IPR035965">
    <property type="entry name" value="PAS-like_dom_sf"/>
</dbReference>
<feature type="domain" description="Phytochrome chromophore attachment site" evidence="15">
    <location>
        <begin position="174"/>
        <end position="330"/>
    </location>
</feature>
<evidence type="ECO:0000256" key="3">
    <source>
        <dbReference type="ARBA" id="ARBA00012438"/>
    </source>
</evidence>
<dbReference type="Pfam" id="PF00360">
    <property type="entry name" value="PHY"/>
    <property type="match status" value="1"/>
</dbReference>
<dbReference type="SUPFAM" id="SSF55785">
    <property type="entry name" value="PYP-like sensor domain (PAS domain)"/>
    <property type="match status" value="1"/>
</dbReference>
<dbReference type="Pfam" id="PF02518">
    <property type="entry name" value="HATPase_c"/>
    <property type="match status" value="1"/>
</dbReference>
<evidence type="ECO:0000256" key="2">
    <source>
        <dbReference type="ARBA" id="ARBA00006402"/>
    </source>
</evidence>
<dbReference type="InterPro" id="IPR003661">
    <property type="entry name" value="HisK_dim/P_dom"/>
</dbReference>